<dbReference type="Gene3D" id="3.40.50.10140">
    <property type="entry name" value="Toll/interleukin-1 receptor homology (TIR) domain"/>
    <property type="match status" value="1"/>
</dbReference>
<accession>A0ABN9TPM0</accession>
<name>A0ABN9TPM0_9DINO</name>
<feature type="transmembrane region" description="Helical" evidence="2">
    <location>
        <begin position="61"/>
        <end position="79"/>
    </location>
</feature>
<evidence type="ECO:0008006" key="5">
    <source>
        <dbReference type="Google" id="ProtNLM"/>
    </source>
</evidence>
<feature type="compositionally biased region" description="Low complexity" evidence="1">
    <location>
        <begin position="355"/>
        <end position="384"/>
    </location>
</feature>
<organism evidence="3 4">
    <name type="scientific">Prorocentrum cordatum</name>
    <dbReference type="NCBI Taxonomy" id="2364126"/>
    <lineage>
        <taxon>Eukaryota</taxon>
        <taxon>Sar</taxon>
        <taxon>Alveolata</taxon>
        <taxon>Dinophyceae</taxon>
        <taxon>Prorocentrales</taxon>
        <taxon>Prorocentraceae</taxon>
        <taxon>Prorocentrum</taxon>
    </lineage>
</organism>
<sequence length="391" mass="42623">MQTAGDEMVRQLRAWQDARWVVKARVSCTLLILGLACVAGSQFALLVGAGLDCGSDTHCPAYPVTWLMLCMGLCICCYAPLSDDTWLARMVLILTAVIMGSEVNWEFCWNRAEDPCPVLGGLPLQGNAAACIAGLLGGCDARQAFAEAAARFRCIDLSMITEEEMATRDPDPVLFKRSVQVPLGECDAFISHSWSDGAAGKWALLQRWREAFIAKHGREPKVWIDKCCADQADIAAYLRCLPIFLSSCREMVVLCGPTYFQRLWCVMELFTHYRTGLFHNRLTLLPVMRAGQHDDVWAAIHAAASSFDARRCECGSTSHGDRDRLMDIIQADGIQEFNAAVRAVLLRAFSSTLGSGATASAEPRACARARTPPTPATSMSSGAAKKGVMIS</sequence>
<gene>
    <name evidence="3" type="ORF">PCOR1329_LOCUS41074</name>
</gene>
<dbReference type="Proteomes" id="UP001189429">
    <property type="component" value="Unassembled WGS sequence"/>
</dbReference>
<keyword evidence="4" id="KW-1185">Reference proteome</keyword>
<dbReference type="InterPro" id="IPR035897">
    <property type="entry name" value="Toll_tir_struct_dom_sf"/>
</dbReference>
<evidence type="ECO:0000256" key="2">
    <source>
        <dbReference type="SAM" id="Phobius"/>
    </source>
</evidence>
<dbReference type="SUPFAM" id="SSF52200">
    <property type="entry name" value="Toll/Interleukin receptor TIR domain"/>
    <property type="match status" value="1"/>
</dbReference>
<keyword evidence="2" id="KW-0812">Transmembrane</keyword>
<proteinExistence type="predicted"/>
<comment type="caution">
    <text evidence="3">The sequence shown here is derived from an EMBL/GenBank/DDBJ whole genome shotgun (WGS) entry which is preliminary data.</text>
</comment>
<protein>
    <recommendedName>
        <fullName evidence="5">TIR domain-containing protein</fullName>
    </recommendedName>
</protein>
<dbReference type="EMBL" id="CAUYUJ010014948">
    <property type="protein sequence ID" value="CAK0848018.1"/>
    <property type="molecule type" value="Genomic_DNA"/>
</dbReference>
<feature type="transmembrane region" description="Helical" evidence="2">
    <location>
        <begin position="28"/>
        <end position="49"/>
    </location>
</feature>
<feature type="region of interest" description="Disordered" evidence="1">
    <location>
        <begin position="355"/>
        <end position="391"/>
    </location>
</feature>
<keyword evidence="2" id="KW-1133">Transmembrane helix</keyword>
<evidence type="ECO:0000313" key="4">
    <source>
        <dbReference type="Proteomes" id="UP001189429"/>
    </source>
</evidence>
<evidence type="ECO:0000313" key="3">
    <source>
        <dbReference type="EMBL" id="CAK0848018.1"/>
    </source>
</evidence>
<reference evidence="3" key="1">
    <citation type="submission" date="2023-10" db="EMBL/GenBank/DDBJ databases">
        <authorList>
            <person name="Chen Y."/>
            <person name="Shah S."/>
            <person name="Dougan E. K."/>
            <person name="Thang M."/>
            <person name="Chan C."/>
        </authorList>
    </citation>
    <scope>NUCLEOTIDE SEQUENCE [LARGE SCALE GENOMIC DNA]</scope>
</reference>
<evidence type="ECO:0000256" key="1">
    <source>
        <dbReference type="SAM" id="MobiDB-lite"/>
    </source>
</evidence>
<keyword evidence="2" id="KW-0472">Membrane</keyword>